<evidence type="ECO:0000256" key="4">
    <source>
        <dbReference type="ARBA" id="ARBA00023136"/>
    </source>
</evidence>
<evidence type="ECO:0000256" key="1">
    <source>
        <dbReference type="ARBA" id="ARBA00004370"/>
    </source>
</evidence>
<evidence type="ECO:0000259" key="5">
    <source>
        <dbReference type="Pfam" id="PF01094"/>
    </source>
</evidence>
<proteinExistence type="predicted"/>
<evidence type="ECO:0000256" key="3">
    <source>
        <dbReference type="ARBA" id="ARBA00022989"/>
    </source>
</evidence>
<dbReference type="OrthoDB" id="5984008at2759"/>
<evidence type="ECO:0000256" key="2">
    <source>
        <dbReference type="ARBA" id="ARBA00022692"/>
    </source>
</evidence>
<name>A0A0L0ST37_ALLM3</name>
<dbReference type="Proteomes" id="UP000054350">
    <property type="component" value="Unassembled WGS sequence"/>
</dbReference>
<organism evidence="6 7">
    <name type="scientific">Allomyces macrogynus (strain ATCC 38327)</name>
    <name type="common">Allomyces javanicus var. macrogynus</name>
    <dbReference type="NCBI Taxonomy" id="578462"/>
    <lineage>
        <taxon>Eukaryota</taxon>
        <taxon>Fungi</taxon>
        <taxon>Fungi incertae sedis</taxon>
        <taxon>Blastocladiomycota</taxon>
        <taxon>Blastocladiomycetes</taxon>
        <taxon>Blastocladiales</taxon>
        <taxon>Blastocladiaceae</taxon>
        <taxon>Allomyces</taxon>
    </lineage>
</organism>
<keyword evidence="7" id="KW-1185">Reference proteome</keyword>
<keyword evidence="4" id="KW-0472">Membrane</keyword>
<dbReference type="PANTHER" id="PTHR30483:SF6">
    <property type="entry name" value="PERIPLASMIC BINDING PROTEIN OF ABC TRANSPORTER FOR NATURAL AMINO ACIDS"/>
    <property type="match status" value="1"/>
</dbReference>
<keyword evidence="3" id="KW-1133">Transmembrane helix</keyword>
<dbReference type="SUPFAM" id="SSF53822">
    <property type="entry name" value="Periplasmic binding protein-like I"/>
    <property type="match status" value="1"/>
</dbReference>
<gene>
    <name evidence="6" type="ORF">AMAG_11157</name>
</gene>
<keyword evidence="2" id="KW-0812">Transmembrane</keyword>
<sequence length="381" mass="41665">MNAIDPNHSYQPLFQDTGGVRVNAMNVFLNVTSQQTVHALVGECASRVTLGAALATNNRRLWRCGLASSMDIGNKIDFPFFFRPTPVLFLSIHPRAKKGHLLTALRFQNDNQQGAHFAASMSWRAMNVIAVADPYGQSLSATFSTAADQLSVSLYSLQQYLPGTTDFIVNLETILASESKIILFFGLPSDAKLILRRAKAKGMVADRVWVGTHTMYNYLDNSATETDRCLADGMLFSTLRGDHSTPQYQTLRSQHLAQYPSRPESLVSGFALTYYDCLLALANGFNKMTTLYSDAAVQTHSYPATVVDFLVPFNGTTGSLTFLPTGSDIMTIYNNSARVAHVMTPSGSVDKLADPIFYGDSTAIPVDRPPVAIVFLSVVGY</sequence>
<dbReference type="EMBL" id="GG745347">
    <property type="protein sequence ID" value="KNE65545.1"/>
    <property type="molecule type" value="Genomic_DNA"/>
</dbReference>
<evidence type="ECO:0000313" key="7">
    <source>
        <dbReference type="Proteomes" id="UP000054350"/>
    </source>
</evidence>
<feature type="domain" description="Receptor ligand binding region" evidence="5">
    <location>
        <begin position="120"/>
        <end position="327"/>
    </location>
</feature>
<comment type="subcellular location">
    <subcellularLocation>
        <location evidence="1">Membrane</location>
    </subcellularLocation>
</comment>
<dbReference type="VEuPathDB" id="FungiDB:AMAG_11157"/>
<protein>
    <recommendedName>
        <fullName evidence="5">Receptor ligand binding region domain-containing protein</fullName>
    </recommendedName>
</protein>
<dbReference type="PANTHER" id="PTHR30483">
    <property type="entry name" value="LEUCINE-SPECIFIC-BINDING PROTEIN"/>
    <property type="match status" value="1"/>
</dbReference>
<accession>A0A0L0ST37</accession>
<dbReference type="AlphaFoldDB" id="A0A0L0ST37"/>
<evidence type="ECO:0000313" key="6">
    <source>
        <dbReference type="EMBL" id="KNE65545.1"/>
    </source>
</evidence>
<dbReference type="InterPro" id="IPR051010">
    <property type="entry name" value="BCAA_transport"/>
</dbReference>
<reference evidence="6 7" key="1">
    <citation type="submission" date="2009-11" db="EMBL/GenBank/DDBJ databases">
        <title>Annotation of Allomyces macrogynus ATCC 38327.</title>
        <authorList>
            <consortium name="The Broad Institute Genome Sequencing Platform"/>
            <person name="Russ C."/>
            <person name="Cuomo C."/>
            <person name="Burger G."/>
            <person name="Gray M.W."/>
            <person name="Holland P.W.H."/>
            <person name="King N."/>
            <person name="Lang F.B.F."/>
            <person name="Roger A.J."/>
            <person name="Ruiz-Trillo I."/>
            <person name="Young S.K."/>
            <person name="Zeng Q."/>
            <person name="Gargeya S."/>
            <person name="Fitzgerald M."/>
            <person name="Haas B."/>
            <person name="Abouelleil A."/>
            <person name="Alvarado L."/>
            <person name="Arachchi H.M."/>
            <person name="Berlin A."/>
            <person name="Chapman S.B."/>
            <person name="Gearin G."/>
            <person name="Goldberg J."/>
            <person name="Griggs A."/>
            <person name="Gujja S."/>
            <person name="Hansen M."/>
            <person name="Heiman D."/>
            <person name="Howarth C."/>
            <person name="Larimer J."/>
            <person name="Lui A."/>
            <person name="MacDonald P.J.P."/>
            <person name="McCowen C."/>
            <person name="Montmayeur A."/>
            <person name="Murphy C."/>
            <person name="Neiman D."/>
            <person name="Pearson M."/>
            <person name="Priest M."/>
            <person name="Roberts A."/>
            <person name="Saif S."/>
            <person name="Shea T."/>
            <person name="Sisk P."/>
            <person name="Stolte C."/>
            <person name="Sykes S."/>
            <person name="Wortman J."/>
            <person name="Nusbaum C."/>
            <person name="Birren B."/>
        </authorList>
    </citation>
    <scope>NUCLEOTIDE SEQUENCE [LARGE SCALE GENOMIC DNA]</scope>
    <source>
        <strain evidence="6 7">ATCC 38327</strain>
    </source>
</reference>
<dbReference type="Pfam" id="PF01094">
    <property type="entry name" value="ANF_receptor"/>
    <property type="match status" value="1"/>
</dbReference>
<dbReference type="InterPro" id="IPR028082">
    <property type="entry name" value="Peripla_BP_I"/>
</dbReference>
<dbReference type="GO" id="GO:0016020">
    <property type="term" value="C:membrane"/>
    <property type="evidence" value="ECO:0007669"/>
    <property type="project" value="UniProtKB-SubCell"/>
</dbReference>
<dbReference type="InterPro" id="IPR001828">
    <property type="entry name" value="ANF_lig-bd_rcpt"/>
</dbReference>
<dbReference type="Gene3D" id="3.40.50.2300">
    <property type="match status" value="2"/>
</dbReference>
<reference evidence="7" key="2">
    <citation type="submission" date="2009-11" db="EMBL/GenBank/DDBJ databases">
        <title>The Genome Sequence of Allomyces macrogynus strain ATCC 38327.</title>
        <authorList>
            <consortium name="The Broad Institute Genome Sequencing Platform"/>
            <person name="Russ C."/>
            <person name="Cuomo C."/>
            <person name="Shea T."/>
            <person name="Young S.K."/>
            <person name="Zeng Q."/>
            <person name="Koehrsen M."/>
            <person name="Haas B."/>
            <person name="Borodovsky M."/>
            <person name="Guigo R."/>
            <person name="Alvarado L."/>
            <person name="Berlin A."/>
            <person name="Borenstein D."/>
            <person name="Chen Z."/>
            <person name="Engels R."/>
            <person name="Freedman E."/>
            <person name="Gellesch M."/>
            <person name="Goldberg J."/>
            <person name="Griggs A."/>
            <person name="Gujja S."/>
            <person name="Heiman D."/>
            <person name="Hepburn T."/>
            <person name="Howarth C."/>
            <person name="Jen D."/>
            <person name="Larson L."/>
            <person name="Lewis B."/>
            <person name="Mehta T."/>
            <person name="Park D."/>
            <person name="Pearson M."/>
            <person name="Roberts A."/>
            <person name="Saif S."/>
            <person name="Shenoy N."/>
            <person name="Sisk P."/>
            <person name="Stolte C."/>
            <person name="Sykes S."/>
            <person name="Walk T."/>
            <person name="White J."/>
            <person name="Yandava C."/>
            <person name="Burger G."/>
            <person name="Gray M.W."/>
            <person name="Holland P.W.H."/>
            <person name="King N."/>
            <person name="Lang F.B.F."/>
            <person name="Roger A.J."/>
            <person name="Ruiz-Trillo I."/>
            <person name="Lander E."/>
            <person name="Nusbaum C."/>
        </authorList>
    </citation>
    <scope>NUCLEOTIDE SEQUENCE [LARGE SCALE GENOMIC DNA]</scope>
    <source>
        <strain evidence="7">ATCC 38327</strain>
    </source>
</reference>